<evidence type="ECO:0000313" key="2">
    <source>
        <dbReference type="Proteomes" id="UP000828390"/>
    </source>
</evidence>
<dbReference type="EMBL" id="JAIWYP010000004">
    <property type="protein sequence ID" value="KAH3836314.1"/>
    <property type="molecule type" value="Genomic_DNA"/>
</dbReference>
<keyword evidence="2" id="KW-1185">Reference proteome</keyword>
<sequence length="105" mass="12333">MFSTGAGERCQFHDEWVDDLDLLQYWKGKVRQLPIVYFHFHNNPTVLIDVDYMYLRILLGFNAFASLAAGTRLYEAGTRLDEFLVGNELYLQPRCVSQELKRVER</sequence>
<dbReference type="AlphaFoldDB" id="A0A9D4KBF0"/>
<dbReference type="Proteomes" id="UP000828390">
    <property type="component" value="Unassembled WGS sequence"/>
</dbReference>
<name>A0A9D4KBF0_DREPO</name>
<reference evidence="1" key="2">
    <citation type="submission" date="2020-11" db="EMBL/GenBank/DDBJ databases">
        <authorList>
            <person name="McCartney M.A."/>
            <person name="Auch B."/>
            <person name="Kono T."/>
            <person name="Mallez S."/>
            <person name="Becker A."/>
            <person name="Gohl D.M."/>
            <person name="Silverstein K.A.T."/>
            <person name="Koren S."/>
            <person name="Bechman K.B."/>
            <person name="Herman A."/>
            <person name="Abrahante J.E."/>
            <person name="Garbe J."/>
        </authorList>
    </citation>
    <scope>NUCLEOTIDE SEQUENCE</scope>
    <source>
        <strain evidence="1">Duluth1</strain>
        <tissue evidence="1">Whole animal</tissue>
    </source>
</reference>
<evidence type="ECO:0000313" key="1">
    <source>
        <dbReference type="EMBL" id="KAH3836314.1"/>
    </source>
</evidence>
<accession>A0A9D4KBF0</accession>
<gene>
    <name evidence="1" type="ORF">DPMN_109684</name>
</gene>
<organism evidence="1 2">
    <name type="scientific">Dreissena polymorpha</name>
    <name type="common">Zebra mussel</name>
    <name type="synonym">Mytilus polymorpha</name>
    <dbReference type="NCBI Taxonomy" id="45954"/>
    <lineage>
        <taxon>Eukaryota</taxon>
        <taxon>Metazoa</taxon>
        <taxon>Spiralia</taxon>
        <taxon>Lophotrochozoa</taxon>
        <taxon>Mollusca</taxon>
        <taxon>Bivalvia</taxon>
        <taxon>Autobranchia</taxon>
        <taxon>Heteroconchia</taxon>
        <taxon>Euheterodonta</taxon>
        <taxon>Imparidentia</taxon>
        <taxon>Neoheterodontei</taxon>
        <taxon>Myida</taxon>
        <taxon>Dreissenoidea</taxon>
        <taxon>Dreissenidae</taxon>
        <taxon>Dreissena</taxon>
    </lineage>
</organism>
<proteinExistence type="predicted"/>
<reference evidence="1" key="1">
    <citation type="journal article" date="2019" name="bioRxiv">
        <title>The Genome of the Zebra Mussel, Dreissena polymorpha: A Resource for Invasive Species Research.</title>
        <authorList>
            <person name="McCartney M.A."/>
            <person name="Auch B."/>
            <person name="Kono T."/>
            <person name="Mallez S."/>
            <person name="Zhang Y."/>
            <person name="Obille A."/>
            <person name="Becker A."/>
            <person name="Abrahante J.E."/>
            <person name="Garbe J."/>
            <person name="Badalamenti J.P."/>
            <person name="Herman A."/>
            <person name="Mangelson H."/>
            <person name="Liachko I."/>
            <person name="Sullivan S."/>
            <person name="Sone E.D."/>
            <person name="Koren S."/>
            <person name="Silverstein K.A.T."/>
            <person name="Beckman K.B."/>
            <person name="Gohl D.M."/>
        </authorList>
    </citation>
    <scope>NUCLEOTIDE SEQUENCE</scope>
    <source>
        <strain evidence="1">Duluth1</strain>
        <tissue evidence="1">Whole animal</tissue>
    </source>
</reference>
<protein>
    <submittedName>
        <fullName evidence="1">Uncharacterized protein</fullName>
    </submittedName>
</protein>
<comment type="caution">
    <text evidence="1">The sequence shown here is derived from an EMBL/GenBank/DDBJ whole genome shotgun (WGS) entry which is preliminary data.</text>
</comment>